<comment type="caution">
    <text evidence="4">The sequence shown here is derived from an EMBL/GenBank/DDBJ whole genome shotgun (WGS) entry which is preliminary data.</text>
</comment>
<dbReference type="Proteomes" id="UP000078454">
    <property type="component" value="Unassembled WGS sequence"/>
</dbReference>
<dbReference type="PANTHER" id="PTHR43479:SF11">
    <property type="entry name" value="ACREF_ENVCD OPERON REPRESSOR-RELATED"/>
    <property type="match status" value="1"/>
</dbReference>
<protein>
    <submittedName>
        <fullName evidence="4">TetR family transcriptional regulator</fullName>
    </submittedName>
</protein>
<dbReference type="Gene3D" id="1.10.357.10">
    <property type="entry name" value="Tetracycline Repressor, domain 2"/>
    <property type="match status" value="1"/>
</dbReference>
<dbReference type="InterPro" id="IPR009057">
    <property type="entry name" value="Homeodomain-like_sf"/>
</dbReference>
<dbReference type="EMBL" id="LYPB01000063">
    <property type="protein sequence ID" value="OAS18717.1"/>
    <property type="molecule type" value="Genomic_DNA"/>
</dbReference>
<dbReference type="PANTHER" id="PTHR43479">
    <property type="entry name" value="ACREF/ENVCD OPERON REPRESSOR-RELATED"/>
    <property type="match status" value="1"/>
</dbReference>
<dbReference type="RefSeq" id="WP_068664224.1">
    <property type="nucleotide sequence ID" value="NZ_LYPB01000063.1"/>
</dbReference>
<dbReference type="InterPro" id="IPR050624">
    <property type="entry name" value="HTH-type_Tx_Regulator"/>
</dbReference>
<organism evidence="4 5">
    <name type="scientific">Paenibacillus oryzisoli</name>
    <dbReference type="NCBI Taxonomy" id="1850517"/>
    <lineage>
        <taxon>Bacteria</taxon>
        <taxon>Bacillati</taxon>
        <taxon>Bacillota</taxon>
        <taxon>Bacilli</taxon>
        <taxon>Bacillales</taxon>
        <taxon>Paenibacillaceae</taxon>
        <taxon>Paenibacillus</taxon>
    </lineage>
</organism>
<keyword evidence="1 2" id="KW-0238">DNA-binding</keyword>
<evidence type="ECO:0000256" key="2">
    <source>
        <dbReference type="PROSITE-ProRule" id="PRU00335"/>
    </source>
</evidence>
<proteinExistence type="predicted"/>
<keyword evidence="5" id="KW-1185">Reference proteome</keyword>
<evidence type="ECO:0000256" key="1">
    <source>
        <dbReference type="ARBA" id="ARBA00023125"/>
    </source>
</evidence>
<gene>
    <name evidence="4" type="ORF">A8708_29315</name>
</gene>
<dbReference type="Pfam" id="PF00440">
    <property type="entry name" value="TetR_N"/>
    <property type="match status" value="1"/>
</dbReference>
<feature type="DNA-binding region" description="H-T-H motif" evidence="2">
    <location>
        <begin position="29"/>
        <end position="48"/>
    </location>
</feature>
<dbReference type="InterPro" id="IPR001647">
    <property type="entry name" value="HTH_TetR"/>
</dbReference>
<feature type="domain" description="HTH tetR-type" evidence="3">
    <location>
        <begin position="6"/>
        <end position="66"/>
    </location>
</feature>
<dbReference type="AlphaFoldDB" id="A0A198AC28"/>
<evidence type="ECO:0000259" key="3">
    <source>
        <dbReference type="PROSITE" id="PS50977"/>
    </source>
</evidence>
<dbReference type="PROSITE" id="PS50977">
    <property type="entry name" value="HTH_TETR_2"/>
    <property type="match status" value="1"/>
</dbReference>
<dbReference type="GO" id="GO:0003677">
    <property type="term" value="F:DNA binding"/>
    <property type="evidence" value="ECO:0007669"/>
    <property type="project" value="UniProtKB-UniRule"/>
</dbReference>
<accession>A0A198AC28</accession>
<sequence>MGRKQSYTESELLDITKKLVLEHGYDGFHLKLLSQHLPGARSTIYQYYSNKEEIVAACMKRVIETVIKKTSAIDETNSMQALQGLLDIYVEESKLHQLLSDAHKISPVNSSATSRDLIFVEQAHITLKDQLTRLFQRAQQEKNLRGDIPLPILIGGFFNLINIPNMMNVPNPQWSKLLFQMWMGGAQS</sequence>
<dbReference type="STRING" id="1850517.A8708_29315"/>
<reference evidence="4 5" key="1">
    <citation type="submission" date="2016-05" db="EMBL/GenBank/DDBJ databases">
        <title>Paenibacillus sp. 1ZS3-15 nov., isolated from the rhizosphere soil.</title>
        <authorList>
            <person name="Zhang X.X."/>
            <person name="Zhang J."/>
        </authorList>
    </citation>
    <scope>NUCLEOTIDE SEQUENCE [LARGE SCALE GENOMIC DNA]</scope>
    <source>
        <strain evidence="4 5">1ZS3-15</strain>
    </source>
</reference>
<evidence type="ECO:0000313" key="4">
    <source>
        <dbReference type="EMBL" id="OAS18717.1"/>
    </source>
</evidence>
<name>A0A198AC28_9BACL</name>
<dbReference type="OrthoDB" id="153047at2"/>
<evidence type="ECO:0000313" key="5">
    <source>
        <dbReference type="Proteomes" id="UP000078454"/>
    </source>
</evidence>
<dbReference type="SUPFAM" id="SSF46689">
    <property type="entry name" value="Homeodomain-like"/>
    <property type="match status" value="1"/>
</dbReference>